<protein>
    <recommendedName>
        <fullName evidence="6">Polymerase nucleotidyl transferase domain-containing protein</fullName>
    </recommendedName>
</protein>
<evidence type="ECO:0008006" key="6">
    <source>
        <dbReference type="Google" id="ProtNLM"/>
    </source>
</evidence>
<dbReference type="AlphaFoldDB" id="A0AAV1XE84"/>
<evidence type="ECO:0000259" key="3">
    <source>
        <dbReference type="Pfam" id="PF26180"/>
    </source>
</evidence>
<dbReference type="SUPFAM" id="SSF81631">
    <property type="entry name" value="PAP/OAS1 substrate-binding domain"/>
    <property type="match status" value="1"/>
</dbReference>
<organism evidence="4 5">
    <name type="scientific">Lupinus luteus</name>
    <name type="common">European yellow lupine</name>
    <dbReference type="NCBI Taxonomy" id="3873"/>
    <lineage>
        <taxon>Eukaryota</taxon>
        <taxon>Viridiplantae</taxon>
        <taxon>Streptophyta</taxon>
        <taxon>Embryophyta</taxon>
        <taxon>Tracheophyta</taxon>
        <taxon>Spermatophyta</taxon>
        <taxon>Magnoliopsida</taxon>
        <taxon>eudicotyledons</taxon>
        <taxon>Gunneridae</taxon>
        <taxon>Pentapetalae</taxon>
        <taxon>rosids</taxon>
        <taxon>fabids</taxon>
        <taxon>Fabales</taxon>
        <taxon>Fabaceae</taxon>
        <taxon>Papilionoideae</taxon>
        <taxon>50 kb inversion clade</taxon>
        <taxon>genistoids sensu lato</taxon>
        <taxon>core genistoids</taxon>
        <taxon>Genisteae</taxon>
        <taxon>Lupinus</taxon>
    </lineage>
</organism>
<comment type="caution">
    <text evidence="4">The sequence shown here is derived from an EMBL/GenBank/DDBJ whole genome shotgun (WGS) entry which is preliminary data.</text>
</comment>
<feature type="domain" description="Poly(A) RNA polymerase mitochondrial-like central palm" evidence="2">
    <location>
        <begin position="64"/>
        <end position="181"/>
    </location>
</feature>
<evidence type="ECO:0000256" key="1">
    <source>
        <dbReference type="SAM" id="MobiDB-lite"/>
    </source>
</evidence>
<reference evidence="4 5" key="1">
    <citation type="submission" date="2024-03" db="EMBL/GenBank/DDBJ databases">
        <authorList>
            <person name="Martinez-Hernandez J."/>
        </authorList>
    </citation>
    <scope>NUCLEOTIDE SEQUENCE [LARGE SCALE GENOMIC DNA]</scope>
</reference>
<proteinExistence type="predicted"/>
<dbReference type="PANTHER" id="PTHR45979:SF6">
    <property type="entry name" value="NUCLEOTIDYLTRANSFERASE DOMAIN PROTEIN"/>
    <property type="match status" value="1"/>
</dbReference>
<accession>A0AAV1XE84</accession>
<dbReference type="CDD" id="cd05402">
    <property type="entry name" value="NT_PAP_TUTase"/>
    <property type="match status" value="1"/>
</dbReference>
<feature type="domain" description="PAP/OAS1 substrate-binding-related" evidence="3">
    <location>
        <begin position="189"/>
        <end position="379"/>
    </location>
</feature>
<dbReference type="InterPro" id="IPR058920">
    <property type="entry name" value="PAP-OAS1-bd-rel"/>
</dbReference>
<dbReference type="Gene3D" id="1.10.1410.10">
    <property type="match status" value="1"/>
</dbReference>
<evidence type="ECO:0000313" key="4">
    <source>
        <dbReference type="EMBL" id="CAL0319628.1"/>
    </source>
</evidence>
<dbReference type="InterPro" id="IPR043519">
    <property type="entry name" value="NT_sf"/>
</dbReference>
<dbReference type="Pfam" id="PF26180">
    <property type="entry name" value="PAP-OAS1"/>
    <property type="match status" value="1"/>
</dbReference>
<name>A0AAV1XE84_LUPLU</name>
<dbReference type="SUPFAM" id="SSF81301">
    <property type="entry name" value="Nucleotidyltransferase"/>
    <property type="match status" value="1"/>
</dbReference>
<keyword evidence="5" id="KW-1185">Reference proteome</keyword>
<dbReference type="Proteomes" id="UP001497480">
    <property type="component" value="Unassembled WGS sequence"/>
</dbReference>
<dbReference type="PANTHER" id="PTHR45979">
    <property type="entry name" value="PAP/OAS1 SUBSTRATE-BINDING DOMAIN SUPERFAMILY"/>
    <property type="match status" value="1"/>
</dbReference>
<dbReference type="Pfam" id="PF22600">
    <property type="entry name" value="MTPAP-like_central"/>
    <property type="match status" value="1"/>
</dbReference>
<feature type="compositionally biased region" description="Basic and acidic residues" evidence="1">
    <location>
        <begin position="858"/>
        <end position="875"/>
    </location>
</feature>
<dbReference type="Gene3D" id="3.30.460.10">
    <property type="entry name" value="Beta Polymerase, domain 2"/>
    <property type="match status" value="1"/>
</dbReference>
<gene>
    <name evidence="4" type="ORF">LLUT_LOCUS20688</name>
</gene>
<dbReference type="InterPro" id="IPR058921">
    <property type="entry name" value="PAP/OAS1-rel"/>
</dbReference>
<evidence type="ECO:0000259" key="2">
    <source>
        <dbReference type="Pfam" id="PF22600"/>
    </source>
</evidence>
<feature type="region of interest" description="Disordered" evidence="1">
    <location>
        <begin position="826"/>
        <end position="875"/>
    </location>
</feature>
<dbReference type="EMBL" id="CAXHTB010000014">
    <property type="protein sequence ID" value="CAL0319628.1"/>
    <property type="molecule type" value="Genomic_DNA"/>
</dbReference>
<evidence type="ECO:0000313" key="5">
    <source>
        <dbReference type="Proteomes" id="UP001497480"/>
    </source>
</evidence>
<dbReference type="InterPro" id="IPR054708">
    <property type="entry name" value="MTPAP-like_central"/>
</dbReference>
<sequence length="875" mass="97271">MNSTLNLGSLDKEVFFAGELSSVFEAMVNTQPSLPSSLLNQKPLSLDEELWLFAEERAQEILWVVQPNVLSEANRKEVINYVKSLIMSYYGAEAVPFGSVPLKTYLPDGDIDFTVLTHGNTDGDLAQIVCSILESEKNSGQDVKDIQHIRAQVQVVKCTVKGISVDISFNQMAGFYALRFLEEIDQLLGRNHLFKHSIILIKAWLYYESRILGAHHGLLSTYAVEILVLYIINRFHSSVGGPLEVLYIFLDYYGKFDWETNYLSVDGPKALSTLPEIVETPECDQVGFLLSKEFLRSYRDMSFVQATAWGTKSHQFPTKFMNILDPLKSNNNLGRSVSIGNLHRIKMALSYGAQKLKEILMLPGAGMGEGIEHFFKITLDRNGKGVRPDVDVPVATFGTGRSEESDLRGDCDSYYVCLQHVQSYHAYTVPLTAHASFLPSPSLADMHALPTYYYPMGNNIYVPGQTLYHPNAPHATYYLEENLTGSTLYHPNAPQETYSHVENVPAQALYQPNAPQETYSLVENVPAQTLYQPNAPQETNSLVENVPAQTLYQPTASQATYSLEKNVISRGTGPYIPDMTRNLYRDLQARVIKPRRFKPGNRIVLPKSPLSKEPVVEEVHSETDTNDKSRSFELVNEDFPVLPTIHKTIPAEGVDGNSRSTEEFPPLPSIRQTSEALEAVKLTGQTRNSSSSQLNIELSYKKLPVLLNISKTSPSEPQGSVKLAEQTGHSSLPKLKIELTDEEFPLLPNICKTSQSKFQGSVMLTGKASNSSPSRLKTVLINEGFPPLPSTRKTTPEGRAPVQLHEEAISSSSSLLKIEFGTYSKSKSLTKPSWPAKDEKERSSVLSSGGTMLAVPKVAKEGMESDEDRSWIDSI</sequence>